<evidence type="ECO:0000256" key="3">
    <source>
        <dbReference type="ARBA" id="ARBA00022603"/>
    </source>
</evidence>
<dbReference type="AlphaFoldDB" id="A0A7J5YK57"/>
<evidence type="ECO:0000256" key="5">
    <source>
        <dbReference type="ARBA" id="ARBA00022691"/>
    </source>
</evidence>
<dbReference type="OrthoDB" id="1298661at2759"/>
<dbReference type="InterPro" id="IPR008576">
    <property type="entry name" value="MeTrfase_NTM1"/>
</dbReference>
<comment type="similarity">
    <text evidence="2">Belongs to the methyltransferase superfamily. NTM1 family.</text>
</comment>
<evidence type="ECO:0000313" key="12">
    <source>
        <dbReference type="Proteomes" id="UP000518266"/>
    </source>
</evidence>
<proteinExistence type="inferred from homology"/>
<dbReference type="Gene3D" id="3.40.50.150">
    <property type="entry name" value="Vaccinia Virus protein VP39"/>
    <property type="match status" value="2"/>
</dbReference>
<evidence type="ECO:0000256" key="6">
    <source>
        <dbReference type="ARBA" id="ARBA00023242"/>
    </source>
</evidence>
<keyword evidence="3" id="KW-0489">Methyltransferase</keyword>
<dbReference type="SUPFAM" id="SSF53335">
    <property type="entry name" value="S-adenosyl-L-methionine-dependent methyltransferases"/>
    <property type="match status" value="1"/>
</dbReference>
<gene>
    <name evidence="11" type="ORF">F7725_015185</name>
</gene>
<dbReference type="PANTHER" id="PTHR12753">
    <property type="entry name" value="AD-003 - RELATED"/>
    <property type="match status" value="1"/>
</dbReference>
<evidence type="ECO:0000256" key="4">
    <source>
        <dbReference type="ARBA" id="ARBA00022679"/>
    </source>
</evidence>
<comment type="catalytic activity">
    <reaction evidence="9">
        <text>N-terminal L-prolyl-L-prolyl-L-lysyl-[protein] + 2 S-adenosyl-L-methionine = N-terminal N,N-dimethyl-L-prolyl-L-prolyl-L-lysyl-[protein] + 2 S-adenosyl-L-homocysteine + 2 H(+)</text>
        <dbReference type="Rhea" id="RHEA:54736"/>
        <dbReference type="Rhea" id="RHEA-COMP:13787"/>
        <dbReference type="Rhea" id="RHEA-COMP:13974"/>
        <dbReference type="ChEBI" id="CHEBI:15378"/>
        <dbReference type="ChEBI" id="CHEBI:57856"/>
        <dbReference type="ChEBI" id="CHEBI:59789"/>
        <dbReference type="ChEBI" id="CHEBI:138059"/>
        <dbReference type="ChEBI" id="CHEBI:138318"/>
        <dbReference type="EC" id="2.1.1.244"/>
    </reaction>
</comment>
<dbReference type="EC" id="2.1.1.244" evidence="7"/>
<dbReference type="Pfam" id="PF05891">
    <property type="entry name" value="Methyltransf_PK"/>
    <property type="match status" value="2"/>
</dbReference>
<protein>
    <recommendedName>
        <fullName evidence="7">protein N-terminal methyltransferase</fullName>
        <ecNumber evidence="7">2.1.1.244</ecNumber>
    </recommendedName>
</protein>
<dbReference type="GO" id="GO:0032259">
    <property type="term" value="P:methylation"/>
    <property type="evidence" value="ECO:0007669"/>
    <property type="project" value="UniProtKB-KW"/>
</dbReference>
<evidence type="ECO:0000256" key="8">
    <source>
        <dbReference type="ARBA" id="ARBA00047306"/>
    </source>
</evidence>
<keyword evidence="12" id="KW-1185">Reference proteome</keyword>
<comment type="subcellular location">
    <subcellularLocation>
        <location evidence="1">Nucleus</location>
    </subcellularLocation>
</comment>
<sequence length="378" mass="41592">MSLSTNQRQAVPLYYSNSTRLSNRNALISAAPELGFPEKQLGFQPEREQHCNTYAGVSKADTLCKCNLLHAPTPPLSPHSPLPIPRKLASHFAAKKYEILAGCPFHLQTHSGKGGRMEAAGGRRSQDVKSLLKNEEHLSRSSGRGPTVDGMLGGYGSISNIDLNGSKAFLQKFLGSGRYDVIWIQWVIGHLTDDHLVDFLQRCQKSLRPNGLIVIKDNVSYEGVVPDDVDSSVCRDLDIVHGLVSRAGLSIVHEEQQMDFPKEIYQDQVSLWNRPVLSMVASICSASSEDRPPLLEDFFQSVTHTAGHVFSITAKENNKTLCLWVQGGEPAGAEASPRFVHLGLITDHRHQDLQPLRVSLSGEKGTLSHRDGTFQKGE</sequence>
<keyword evidence="4" id="KW-0808">Transferase</keyword>
<comment type="catalytic activity">
    <reaction evidence="8">
        <text>N-terminal L-seryl-L-prolyl-L-lysyl-[protein] + 3 S-adenosyl-L-methionine = N-terminal N,N,N-trimethyl-L-seryl-L-prolyl-L-lysyl-[protein] + 3 S-adenosyl-L-homocysteine + 3 H(+)</text>
        <dbReference type="Rhea" id="RHEA:54724"/>
        <dbReference type="Rhea" id="RHEA-COMP:13789"/>
        <dbReference type="Rhea" id="RHEA-COMP:13973"/>
        <dbReference type="ChEBI" id="CHEBI:15378"/>
        <dbReference type="ChEBI" id="CHEBI:57856"/>
        <dbReference type="ChEBI" id="CHEBI:59789"/>
        <dbReference type="ChEBI" id="CHEBI:138061"/>
        <dbReference type="ChEBI" id="CHEBI:138317"/>
        <dbReference type="EC" id="2.1.1.244"/>
    </reaction>
</comment>
<evidence type="ECO:0000256" key="7">
    <source>
        <dbReference type="ARBA" id="ARBA00039112"/>
    </source>
</evidence>
<dbReference type="GO" id="GO:0005634">
    <property type="term" value="C:nucleus"/>
    <property type="evidence" value="ECO:0007669"/>
    <property type="project" value="UniProtKB-SubCell"/>
</dbReference>
<evidence type="ECO:0000256" key="9">
    <source>
        <dbReference type="ARBA" id="ARBA00047885"/>
    </source>
</evidence>
<evidence type="ECO:0000313" key="11">
    <source>
        <dbReference type="EMBL" id="KAF3848688.1"/>
    </source>
</evidence>
<dbReference type="Proteomes" id="UP000518266">
    <property type="component" value="Unassembled WGS sequence"/>
</dbReference>
<dbReference type="PANTHER" id="PTHR12753:SF1">
    <property type="entry name" value="N-TERMINAL XAA-PRO-LYS N-METHYLTRANSFERASE 1"/>
    <property type="match status" value="1"/>
</dbReference>
<dbReference type="GO" id="GO:0005737">
    <property type="term" value="C:cytoplasm"/>
    <property type="evidence" value="ECO:0007669"/>
    <property type="project" value="TreeGrafter"/>
</dbReference>
<reference evidence="11 12" key="1">
    <citation type="submission" date="2020-03" db="EMBL/GenBank/DDBJ databases">
        <title>Dissostichus mawsoni Genome sequencing and assembly.</title>
        <authorList>
            <person name="Park H."/>
        </authorList>
    </citation>
    <scope>NUCLEOTIDE SEQUENCE [LARGE SCALE GENOMIC DNA]</scope>
    <source>
        <strain evidence="11">DM0001</strain>
        <tissue evidence="11">Muscle</tissue>
    </source>
</reference>
<name>A0A7J5YK57_DISMA</name>
<evidence type="ECO:0000256" key="10">
    <source>
        <dbReference type="ARBA" id="ARBA00048167"/>
    </source>
</evidence>
<dbReference type="InterPro" id="IPR029063">
    <property type="entry name" value="SAM-dependent_MTases_sf"/>
</dbReference>
<comment type="catalytic activity">
    <reaction evidence="10">
        <text>N-terminal L-alanyl-L-prolyl-L-lysyl-[protein] + 3 S-adenosyl-L-methionine = N-terminal N,N,N-trimethyl-L-alanyl-L-prolyl-L-lysyl-[protein] + 3 S-adenosyl-L-homocysteine + 3 H(+)</text>
        <dbReference type="Rhea" id="RHEA:54712"/>
        <dbReference type="Rhea" id="RHEA-COMP:13785"/>
        <dbReference type="Rhea" id="RHEA-COMP:13971"/>
        <dbReference type="ChEBI" id="CHEBI:15378"/>
        <dbReference type="ChEBI" id="CHEBI:57856"/>
        <dbReference type="ChEBI" id="CHEBI:59789"/>
        <dbReference type="ChEBI" id="CHEBI:138057"/>
        <dbReference type="ChEBI" id="CHEBI:138315"/>
        <dbReference type="EC" id="2.1.1.244"/>
    </reaction>
</comment>
<accession>A0A7J5YK57</accession>
<keyword evidence="5" id="KW-0949">S-adenosyl-L-methionine</keyword>
<comment type="caution">
    <text evidence="11">The sequence shown here is derived from an EMBL/GenBank/DDBJ whole genome shotgun (WGS) entry which is preliminary data.</text>
</comment>
<evidence type="ECO:0000256" key="2">
    <source>
        <dbReference type="ARBA" id="ARBA00009059"/>
    </source>
</evidence>
<keyword evidence="6" id="KW-0539">Nucleus</keyword>
<organism evidence="11 12">
    <name type="scientific">Dissostichus mawsoni</name>
    <name type="common">Antarctic cod</name>
    <dbReference type="NCBI Taxonomy" id="36200"/>
    <lineage>
        <taxon>Eukaryota</taxon>
        <taxon>Metazoa</taxon>
        <taxon>Chordata</taxon>
        <taxon>Craniata</taxon>
        <taxon>Vertebrata</taxon>
        <taxon>Euteleostomi</taxon>
        <taxon>Actinopterygii</taxon>
        <taxon>Neopterygii</taxon>
        <taxon>Teleostei</taxon>
        <taxon>Neoteleostei</taxon>
        <taxon>Acanthomorphata</taxon>
        <taxon>Eupercaria</taxon>
        <taxon>Perciformes</taxon>
        <taxon>Notothenioidei</taxon>
        <taxon>Nototheniidae</taxon>
        <taxon>Dissostichus</taxon>
    </lineage>
</organism>
<evidence type="ECO:0000256" key="1">
    <source>
        <dbReference type="ARBA" id="ARBA00004123"/>
    </source>
</evidence>
<dbReference type="GO" id="GO:0071885">
    <property type="term" value="F:N-terminal protein N-methyltransferase activity"/>
    <property type="evidence" value="ECO:0007669"/>
    <property type="project" value="UniProtKB-EC"/>
</dbReference>
<dbReference type="EMBL" id="JAAKFY010000012">
    <property type="protein sequence ID" value="KAF3848688.1"/>
    <property type="molecule type" value="Genomic_DNA"/>
</dbReference>